<proteinExistence type="predicted"/>
<accession>A0A0G4FAS6</accession>
<name>A0A0G4FAS6_VITBC</name>
<dbReference type="Proteomes" id="UP000041254">
    <property type="component" value="Unassembled WGS sequence"/>
</dbReference>
<dbReference type="AlphaFoldDB" id="A0A0G4FAS6"/>
<feature type="compositionally biased region" description="Pro residues" evidence="1">
    <location>
        <begin position="128"/>
        <end position="151"/>
    </location>
</feature>
<evidence type="ECO:0000313" key="2">
    <source>
        <dbReference type="EMBL" id="CEM10006.1"/>
    </source>
</evidence>
<feature type="compositionally biased region" description="Basic residues" evidence="1">
    <location>
        <begin position="153"/>
        <end position="166"/>
    </location>
</feature>
<gene>
    <name evidence="2" type="ORF">Vbra_8973</name>
</gene>
<keyword evidence="3" id="KW-1185">Reference proteome</keyword>
<feature type="region of interest" description="Disordered" evidence="1">
    <location>
        <begin position="123"/>
        <end position="166"/>
    </location>
</feature>
<evidence type="ECO:0000256" key="1">
    <source>
        <dbReference type="SAM" id="MobiDB-lite"/>
    </source>
</evidence>
<sequence>MSLCARQEAIISWLRTNIDRLGDEQTRDHISRAAKLTDGDGGEIDWEELTSLLKYALRTRAEEEGLSRSLVSYFLDTLEELHAKRESALELEASTKLYETRLQAKRLTEKIRTSCTKALSLLDKQANAPPPPLPPARPSPSLFPSPSPAHPLPRAKRSGTPRTPRS</sequence>
<dbReference type="EMBL" id="CDMY01000399">
    <property type="protein sequence ID" value="CEM10006.1"/>
    <property type="molecule type" value="Genomic_DNA"/>
</dbReference>
<reference evidence="2 3" key="1">
    <citation type="submission" date="2014-11" db="EMBL/GenBank/DDBJ databases">
        <authorList>
            <person name="Zhu J."/>
            <person name="Qi W."/>
            <person name="Song R."/>
        </authorList>
    </citation>
    <scope>NUCLEOTIDE SEQUENCE [LARGE SCALE GENOMIC DNA]</scope>
</reference>
<protein>
    <submittedName>
        <fullName evidence="2">Uncharacterized protein</fullName>
    </submittedName>
</protein>
<evidence type="ECO:0000313" key="3">
    <source>
        <dbReference type="Proteomes" id="UP000041254"/>
    </source>
</evidence>
<organism evidence="2 3">
    <name type="scientific">Vitrella brassicaformis (strain CCMP3155)</name>
    <dbReference type="NCBI Taxonomy" id="1169540"/>
    <lineage>
        <taxon>Eukaryota</taxon>
        <taxon>Sar</taxon>
        <taxon>Alveolata</taxon>
        <taxon>Colpodellida</taxon>
        <taxon>Vitrellaceae</taxon>
        <taxon>Vitrella</taxon>
    </lineage>
</organism>
<dbReference type="InParanoid" id="A0A0G4FAS6"/>
<dbReference type="VEuPathDB" id="CryptoDB:Vbra_8973"/>